<dbReference type="InterPro" id="IPR050863">
    <property type="entry name" value="CenT-Element_Derived"/>
</dbReference>
<dbReference type="GO" id="GO:0005634">
    <property type="term" value="C:nucleus"/>
    <property type="evidence" value="ECO:0007669"/>
    <property type="project" value="TreeGrafter"/>
</dbReference>
<dbReference type="SUPFAM" id="SSF57903">
    <property type="entry name" value="FYVE/PHD zinc finger"/>
    <property type="match status" value="1"/>
</dbReference>
<dbReference type="Gene3D" id="3.30.420.10">
    <property type="entry name" value="Ribonuclease H-like superfamily/Ribonuclease H"/>
    <property type="match status" value="1"/>
</dbReference>
<evidence type="ECO:0000256" key="4">
    <source>
        <dbReference type="ARBA" id="ARBA00023125"/>
    </source>
</evidence>
<dbReference type="GO" id="GO:0003677">
    <property type="term" value="F:DNA binding"/>
    <property type="evidence" value="ECO:0007669"/>
    <property type="project" value="UniProtKB-KW"/>
</dbReference>
<feature type="compositionally biased region" description="Polar residues" evidence="6">
    <location>
        <begin position="328"/>
        <end position="340"/>
    </location>
</feature>
<accession>A0A9Q1C1N5</accession>
<evidence type="ECO:0000259" key="8">
    <source>
        <dbReference type="PROSITE" id="PS51253"/>
    </source>
</evidence>
<evidence type="ECO:0000313" key="9">
    <source>
        <dbReference type="EMBL" id="KAJ8036484.1"/>
    </source>
</evidence>
<organism evidence="9 10">
    <name type="scientific">Holothuria leucospilota</name>
    <name type="common">Black long sea cucumber</name>
    <name type="synonym">Mertensiothuria leucospilota</name>
    <dbReference type="NCBI Taxonomy" id="206669"/>
    <lineage>
        <taxon>Eukaryota</taxon>
        <taxon>Metazoa</taxon>
        <taxon>Echinodermata</taxon>
        <taxon>Eleutherozoa</taxon>
        <taxon>Echinozoa</taxon>
        <taxon>Holothuroidea</taxon>
        <taxon>Aspidochirotacea</taxon>
        <taxon>Aspidochirotida</taxon>
        <taxon>Holothuriidae</taxon>
        <taxon>Holothuria</taxon>
    </lineage>
</organism>
<evidence type="ECO:0000256" key="5">
    <source>
        <dbReference type="PROSITE-ProRule" id="PRU00146"/>
    </source>
</evidence>
<dbReference type="Pfam" id="PF03221">
    <property type="entry name" value="HTH_Tnp_Tc5"/>
    <property type="match status" value="1"/>
</dbReference>
<dbReference type="InterPro" id="IPR001965">
    <property type="entry name" value="Znf_PHD"/>
</dbReference>
<dbReference type="EMBL" id="JAIZAY010000009">
    <property type="protein sequence ID" value="KAJ8036484.1"/>
    <property type="molecule type" value="Genomic_DNA"/>
</dbReference>
<evidence type="ECO:0000256" key="3">
    <source>
        <dbReference type="ARBA" id="ARBA00022833"/>
    </source>
</evidence>
<proteinExistence type="predicted"/>
<name>A0A9Q1C1N5_HOLLE</name>
<dbReference type="PROSITE" id="PS50016">
    <property type="entry name" value="ZF_PHD_2"/>
    <property type="match status" value="1"/>
</dbReference>
<dbReference type="GO" id="GO:0008270">
    <property type="term" value="F:zinc ion binding"/>
    <property type="evidence" value="ECO:0007669"/>
    <property type="project" value="UniProtKB-KW"/>
</dbReference>
<dbReference type="InterPro" id="IPR006600">
    <property type="entry name" value="HTH_CenpB_DNA-bd_dom"/>
</dbReference>
<dbReference type="InterPro" id="IPR013083">
    <property type="entry name" value="Znf_RING/FYVE/PHD"/>
</dbReference>
<feature type="region of interest" description="Disordered" evidence="6">
    <location>
        <begin position="317"/>
        <end position="356"/>
    </location>
</feature>
<dbReference type="AlphaFoldDB" id="A0A9Q1C1N5"/>
<evidence type="ECO:0000256" key="2">
    <source>
        <dbReference type="ARBA" id="ARBA00022771"/>
    </source>
</evidence>
<evidence type="ECO:0000256" key="6">
    <source>
        <dbReference type="SAM" id="MobiDB-lite"/>
    </source>
</evidence>
<keyword evidence="3" id="KW-0862">Zinc</keyword>
<dbReference type="Pfam" id="PF03184">
    <property type="entry name" value="DDE_1"/>
    <property type="match status" value="1"/>
</dbReference>
<keyword evidence="10" id="KW-1185">Reference proteome</keyword>
<feature type="domain" description="PHD-type" evidence="7">
    <location>
        <begin position="432"/>
        <end position="486"/>
    </location>
</feature>
<evidence type="ECO:0000259" key="7">
    <source>
        <dbReference type="PROSITE" id="PS50016"/>
    </source>
</evidence>
<keyword evidence="2 5" id="KW-0863">Zinc-finger</keyword>
<dbReference type="InterPro" id="IPR019787">
    <property type="entry name" value="Znf_PHD-finger"/>
</dbReference>
<dbReference type="InterPro" id="IPR036397">
    <property type="entry name" value="RNaseH_sf"/>
</dbReference>
<dbReference type="SMART" id="SM00249">
    <property type="entry name" value="PHD"/>
    <property type="match status" value="1"/>
</dbReference>
<dbReference type="PROSITE" id="PS51253">
    <property type="entry name" value="HTH_CENPB"/>
    <property type="match status" value="1"/>
</dbReference>
<reference evidence="9" key="1">
    <citation type="submission" date="2021-10" db="EMBL/GenBank/DDBJ databases">
        <title>Tropical sea cucumber genome reveals ecological adaptation and Cuvierian tubules defense mechanism.</title>
        <authorList>
            <person name="Chen T."/>
        </authorList>
    </citation>
    <scope>NUCLEOTIDE SEQUENCE</scope>
    <source>
        <strain evidence="9">Nanhai2018</strain>
        <tissue evidence="9">Muscle</tissue>
    </source>
</reference>
<keyword evidence="4" id="KW-0238">DNA-binding</keyword>
<dbReference type="Proteomes" id="UP001152320">
    <property type="component" value="Chromosome 9"/>
</dbReference>
<keyword evidence="1" id="KW-0479">Metal-binding</keyword>
<evidence type="ECO:0000313" key="10">
    <source>
        <dbReference type="Proteomes" id="UP001152320"/>
    </source>
</evidence>
<dbReference type="Pfam" id="PF00628">
    <property type="entry name" value="PHD"/>
    <property type="match status" value="1"/>
</dbReference>
<gene>
    <name evidence="9" type="ORF">HOLleu_20478</name>
</gene>
<dbReference type="InterPro" id="IPR004875">
    <property type="entry name" value="DDE_SF_endonuclease_dom"/>
</dbReference>
<dbReference type="PANTHER" id="PTHR19303">
    <property type="entry name" value="TRANSPOSON"/>
    <property type="match status" value="1"/>
</dbReference>
<protein>
    <submittedName>
        <fullName evidence="9">Jerky protein-like-like</fullName>
    </submittedName>
</protein>
<dbReference type="InterPro" id="IPR011011">
    <property type="entry name" value="Znf_FYVE_PHD"/>
</dbReference>
<comment type="caution">
    <text evidence="9">The sequence shown here is derived from an EMBL/GenBank/DDBJ whole genome shotgun (WGS) entry which is preliminary data.</text>
</comment>
<dbReference type="PANTHER" id="PTHR19303:SF74">
    <property type="entry name" value="POGO TRANSPOSABLE ELEMENT WITH KRAB DOMAIN"/>
    <property type="match status" value="1"/>
</dbReference>
<evidence type="ECO:0000256" key="1">
    <source>
        <dbReference type="ARBA" id="ARBA00022723"/>
    </source>
</evidence>
<dbReference type="Gene3D" id="3.30.40.10">
    <property type="entry name" value="Zinc/RING finger domain, C3HC4 (zinc finger)"/>
    <property type="match status" value="1"/>
</dbReference>
<dbReference type="OrthoDB" id="5954031at2759"/>
<sequence length="486" mass="54945">MGNRGFPVTPKQLKDTVQDMISKDGRKTPFRNGRPSNGWYTGFLKRNPEIKLKPTKLLNKARAKVTKEAVDDWFRNFDCFISDLNLSDKPHQIYNFDETGFGMCGKAPRYALGSQHTKGALPQMTSSEGRKQVTVGVCANADGKLLPPYFLFKGPKPSSWDPLAGAPLKSAAFFTESGWMTQAAFQYWFQHHFLPNIGNERPVVLLIDSHEGHIAYDLFQQAEQSNIHLYRFLPNATHILQPLDVGVFGHMKRSYWEYLRKWVAHNPGDTITQRNVSRIIGNIWEDVERPCLIRKSFASSGIFPVNRAAITDDKTMPSLTFSEEKSDTTSTAHDGSSTPRAHTPVTPEAQSSVSVHLKRATALPSVRVEKKARRRLCNELPYCCTSPSAINTIKDSLLSKCRSKARKELLAKKRYLQRKGTECPLPKNESQECRCPICGKKYEDSVKVGWVGCDSCNQWYHISCMPADIVTAKMLRKKEWFCSSCK</sequence>
<feature type="domain" description="HTH CENPB-type" evidence="8">
    <location>
        <begin position="1"/>
        <end position="53"/>
    </location>
</feature>